<comment type="caution">
    <text evidence="2">The sequence shown here is derived from an EMBL/GenBank/DDBJ whole genome shotgun (WGS) entry which is preliminary data.</text>
</comment>
<organism evidence="2 3">
    <name type="scientific">Candidatus Dormiibacter inghamiae</name>
    <dbReference type="NCBI Taxonomy" id="3127013"/>
    <lineage>
        <taxon>Bacteria</taxon>
        <taxon>Bacillati</taxon>
        <taxon>Candidatus Dormiibacterota</taxon>
        <taxon>Candidatus Dormibacteria</taxon>
        <taxon>Candidatus Dormibacterales</taxon>
        <taxon>Candidatus Dormibacteraceae</taxon>
        <taxon>Candidatus Dormiibacter</taxon>
    </lineage>
</organism>
<reference evidence="2 3" key="1">
    <citation type="submission" date="2020-10" db="EMBL/GenBank/DDBJ databases">
        <title>Ca. Dormibacterota MAGs.</title>
        <authorList>
            <person name="Montgomery K."/>
        </authorList>
    </citation>
    <scope>NUCLEOTIDE SEQUENCE [LARGE SCALE GENOMIC DNA]</scope>
    <source>
        <strain evidence="2">SC8811_S16_3</strain>
    </source>
</reference>
<proteinExistence type="predicted"/>
<keyword evidence="1" id="KW-0378">Hydrolase</keyword>
<dbReference type="EMBL" id="JAEKNQ010000029">
    <property type="protein sequence ID" value="MBJ7602978.1"/>
    <property type="molecule type" value="Genomic_DNA"/>
</dbReference>
<accession>A0A934KHV8</accession>
<dbReference type="InterPro" id="IPR023365">
    <property type="entry name" value="Sortase_dom-sf"/>
</dbReference>
<dbReference type="Proteomes" id="UP000620075">
    <property type="component" value="Unassembled WGS sequence"/>
</dbReference>
<gene>
    <name evidence="2" type="ORF">JF888_07290</name>
</gene>
<evidence type="ECO:0000313" key="3">
    <source>
        <dbReference type="Proteomes" id="UP000620075"/>
    </source>
</evidence>
<dbReference type="NCBIfam" id="TIGR01076">
    <property type="entry name" value="sortase_fam"/>
    <property type="match status" value="1"/>
</dbReference>
<dbReference type="RefSeq" id="WP_338178222.1">
    <property type="nucleotide sequence ID" value="NZ_JAEKNQ010000029.1"/>
</dbReference>
<dbReference type="InterPro" id="IPR042001">
    <property type="entry name" value="Sortase_F"/>
</dbReference>
<evidence type="ECO:0000313" key="2">
    <source>
        <dbReference type="EMBL" id="MBJ7602978.1"/>
    </source>
</evidence>
<sequence>MGGRAIVALLAALVLLAGAGAGSWVYLHRAPGKHSPVALLPKPSATTSPSAAPTPIATPSPTAAAVPANGVQPARLVIPKIAVDAKIENKGIDKHNQMEVPDSPADVAWYTFTSLPGGGSNAVFAGHLDWTTGPAVFQNLKNLKPGDEVQVKDPNGATVTYRVTETHDYANATAPVAQIIGRTPRDTVTLITCSGNFSRSSQSYSNRLIVKGERIS</sequence>
<dbReference type="InterPro" id="IPR005754">
    <property type="entry name" value="Sortase"/>
</dbReference>
<evidence type="ECO:0000256" key="1">
    <source>
        <dbReference type="ARBA" id="ARBA00022801"/>
    </source>
</evidence>
<dbReference type="GO" id="GO:0016787">
    <property type="term" value="F:hydrolase activity"/>
    <property type="evidence" value="ECO:0007669"/>
    <property type="project" value="UniProtKB-KW"/>
</dbReference>
<dbReference type="AlphaFoldDB" id="A0A934KHV8"/>
<name>A0A934KHV8_9BACT</name>
<dbReference type="Gene3D" id="2.40.260.10">
    <property type="entry name" value="Sortase"/>
    <property type="match status" value="1"/>
</dbReference>
<dbReference type="Pfam" id="PF04203">
    <property type="entry name" value="Sortase"/>
    <property type="match status" value="1"/>
</dbReference>
<protein>
    <submittedName>
        <fullName evidence="2">Class F sortase</fullName>
    </submittedName>
</protein>
<dbReference type="SUPFAM" id="SSF63817">
    <property type="entry name" value="Sortase"/>
    <property type="match status" value="1"/>
</dbReference>
<dbReference type="CDD" id="cd05829">
    <property type="entry name" value="Sortase_F"/>
    <property type="match status" value="1"/>
</dbReference>